<dbReference type="SUPFAM" id="SSF50494">
    <property type="entry name" value="Trypsin-like serine proteases"/>
    <property type="match status" value="1"/>
</dbReference>
<evidence type="ECO:0000259" key="4">
    <source>
        <dbReference type="PROSITE" id="PS50240"/>
    </source>
</evidence>
<reference evidence="5 6" key="1">
    <citation type="journal article" date="2020" name="Cell">
        <title>Large-Scale Comparative Analyses of Tick Genomes Elucidate Their Genetic Diversity and Vector Capacities.</title>
        <authorList>
            <consortium name="Tick Genome and Microbiome Consortium (TIGMIC)"/>
            <person name="Jia N."/>
            <person name="Wang J."/>
            <person name="Shi W."/>
            <person name="Du L."/>
            <person name="Sun Y."/>
            <person name="Zhan W."/>
            <person name="Jiang J.F."/>
            <person name="Wang Q."/>
            <person name="Zhang B."/>
            <person name="Ji P."/>
            <person name="Bell-Sakyi L."/>
            <person name="Cui X.M."/>
            <person name="Yuan T.T."/>
            <person name="Jiang B.G."/>
            <person name="Yang W.F."/>
            <person name="Lam T.T."/>
            <person name="Chang Q.C."/>
            <person name="Ding S.J."/>
            <person name="Wang X.J."/>
            <person name="Zhu J.G."/>
            <person name="Ruan X.D."/>
            <person name="Zhao L."/>
            <person name="Wei J.T."/>
            <person name="Ye R.Z."/>
            <person name="Que T.C."/>
            <person name="Du C.H."/>
            <person name="Zhou Y.H."/>
            <person name="Cheng J.X."/>
            <person name="Dai P.F."/>
            <person name="Guo W.B."/>
            <person name="Han X.H."/>
            <person name="Huang E.J."/>
            <person name="Li L.F."/>
            <person name="Wei W."/>
            <person name="Gao Y.C."/>
            <person name="Liu J.Z."/>
            <person name="Shao H.Z."/>
            <person name="Wang X."/>
            <person name="Wang C.C."/>
            <person name="Yang T.C."/>
            <person name="Huo Q.B."/>
            <person name="Li W."/>
            <person name="Chen H.Y."/>
            <person name="Chen S.E."/>
            <person name="Zhou L.G."/>
            <person name="Ni X.B."/>
            <person name="Tian J.H."/>
            <person name="Sheng Y."/>
            <person name="Liu T."/>
            <person name="Pan Y.S."/>
            <person name="Xia L.Y."/>
            <person name="Li J."/>
            <person name="Zhao F."/>
            <person name="Cao W.C."/>
        </authorList>
    </citation>
    <scope>NUCLEOTIDE SEQUENCE [LARGE SCALE GENOMIC DNA]</scope>
    <source>
        <strain evidence="5">HaeL-2018</strain>
    </source>
</reference>
<dbReference type="OrthoDB" id="10064156at2759"/>
<evidence type="ECO:0000313" key="6">
    <source>
        <dbReference type="Proteomes" id="UP000821853"/>
    </source>
</evidence>
<keyword evidence="6" id="KW-1185">Reference proteome</keyword>
<dbReference type="PANTHER" id="PTHR24256">
    <property type="entry name" value="TRYPTASE-RELATED"/>
    <property type="match status" value="1"/>
</dbReference>
<dbReference type="InterPro" id="IPR043504">
    <property type="entry name" value="Peptidase_S1_PA_chymotrypsin"/>
</dbReference>
<dbReference type="OMA" id="RDMYSYD"/>
<dbReference type="Pfam" id="PF00089">
    <property type="entry name" value="Trypsin"/>
    <property type="match status" value="1"/>
</dbReference>
<feature type="domain" description="Peptidase S1" evidence="4">
    <location>
        <begin position="1"/>
        <end position="224"/>
    </location>
</feature>
<comment type="caution">
    <text evidence="5">The sequence shown here is derived from an EMBL/GenBank/DDBJ whole genome shotgun (WGS) entry which is preliminary data.</text>
</comment>
<keyword evidence="3" id="KW-0732">Signal</keyword>
<proteinExistence type="inferred from homology"/>
<dbReference type="GO" id="GO:0004252">
    <property type="term" value="F:serine-type endopeptidase activity"/>
    <property type="evidence" value="ECO:0007669"/>
    <property type="project" value="InterPro"/>
</dbReference>
<feature type="signal peptide" evidence="3">
    <location>
        <begin position="1"/>
        <end position="21"/>
    </location>
</feature>
<name>A0A9J6FL18_HAELO</name>
<dbReference type="Gene3D" id="2.40.10.10">
    <property type="entry name" value="Trypsin-like serine proteases"/>
    <property type="match status" value="1"/>
</dbReference>
<organism evidence="5 6">
    <name type="scientific">Haemaphysalis longicornis</name>
    <name type="common">Bush tick</name>
    <dbReference type="NCBI Taxonomy" id="44386"/>
    <lineage>
        <taxon>Eukaryota</taxon>
        <taxon>Metazoa</taxon>
        <taxon>Ecdysozoa</taxon>
        <taxon>Arthropoda</taxon>
        <taxon>Chelicerata</taxon>
        <taxon>Arachnida</taxon>
        <taxon>Acari</taxon>
        <taxon>Parasitiformes</taxon>
        <taxon>Ixodida</taxon>
        <taxon>Ixodoidea</taxon>
        <taxon>Ixodidae</taxon>
        <taxon>Haemaphysalinae</taxon>
        <taxon>Haemaphysalis</taxon>
    </lineage>
</organism>
<gene>
    <name evidence="5" type="ORF">HPB48_005968</name>
</gene>
<dbReference type="InterPro" id="IPR001254">
    <property type="entry name" value="Trypsin_dom"/>
</dbReference>
<dbReference type="Proteomes" id="UP000821853">
    <property type="component" value="Chromosome 10"/>
</dbReference>
<keyword evidence="1" id="KW-1015">Disulfide bond</keyword>
<dbReference type="GO" id="GO:0006508">
    <property type="term" value="P:proteolysis"/>
    <property type="evidence" value="ECO:0007669"/>
    <property type="project" value="InterPro"/>
</dbReference>
<feature type="chain" id="PRO_5039935166" description="Peptidase S1 domain-containing protein" evidence="3">
    <location>
        <begin position="22"/>
        <end position="226"/>
    </location>
</feature>
<dbReference type="SMART" id="SM00020">
    <property type="entry name" value="Tryp_SPc"/>
    <property type="match status" value="1"/>
</dbReference>
<evidence type="ECO:0000313" key="5">
    <source>
        <dbReference type="EMBL" id="KAH9363499.1"/>
    </source>
</evidence>
<dbReference type="EMBL" id="JABSTR010000002">
    <property type="protein sequence ID" value="KAH9363499.1"/>
    <property type="molecule type" value="Genomic_DNA"/>
</dbReference>
<dbReference type="InterPro" id="IPR051487">
    <property type="entry name" value="Ser/Thr_Proteases_Immune/Dev"/>
</dbReference>
<comment type="similarity">
    <text evidence="2">Belongs to the peptidase S1 family. CLIP subfamily.</text>
</comment>
<protein>
    <recommendedName>
        <fullName evidence="4">Peptidase S1 domain-containing protein</fullName>
    </recommendedName>
</protein>
<dbReference type="AlphaFoldDB" id="A0A9J6FL18"/>
<dbReference type="InterPro" id="IPR009003">
    <property type="entry name" value="Peptidase_S1_PA"/>
</dbReference>
<accession>A0A9J6FL18</accession>
<dbReference type="VEuPathDB" id="VectorBase:HLOH_043953"/>
<evidence type="ECO:0000256" key="3">
    <source>
        <dbReference type="SAM" id="SignalP"/>
    </source>
</evidence>
<evidence type="ECO:0000256" key="1">
    <source>
        <dbReference type="ARBA" id="ARBA00023157"/>
    </source>
</evidence>
<sequence>MDLRTLISFFVCCSAVGLTVASSVFPFKPYCLACVPRNCGRPRSPWDMLPGGRTYGGTNSTRGRYPWHVYQRVVHPRWDPERDMYSYDLALLQLEREVDFASANGYINAICLPEPRVDAQGWLTLTGFGYDQQGRRNSVMQELNIEKLPNEKCPLFKNKPYAFCGVGKNAGICTGDRGSPVVQMSPTGEFTLVGVANDYQCQAGSTDVYTQISYFLKFVCNIPVEV</sequence>
<evidence type="ECO:0000256" key="2">
    <source>
        <dbReference type="ARBA" id="ARBA00024195"/>
    </source>
</evidence>
<dbReference type="PROSITE" id="PS50240">
    <property type="entry name" value="TRYPSIN_DOM"/>
    <property type="match status" value="1"/>
</dbReference>